<evidence type="ECO:0000256" key="2">
    <source>
        <dbReference type="ARBA" id="ARBA00008163"/>
    </source>
</evidence>
<evidence type="ECO:0000256" key="4">
    <source>
        <dbReference type="ARBA" id="ARBA00022692"/>
    </source>
</evidence>
<dbReference type="Proteomes" id="UP000182998">
    <property type="component" value="Unassembled WGS sequence"/>
</dbReference>
<keyword evidence="3" id="KW-1134">Transmembrane beta strand</keyword>
<dbReference type="STRING" id="451.B6N58_10245"/>
<name>A0A098GEG1_LEGMI</name>
<reference evidence="10 12" key="3">
    <citation type="submission" date="2016-10" db="EMBL/GenBank/DDBJ databases">
        <authorList>
            <person name="Varghese N."/>
            <person name="Submissions S."/>
        </authorList>
    </citation>
    <scope>NUCLEOTIDE SEQUENCE [LARGE SCALE GENOMIC DNA]</scope>
    <source>
        <strain evidence="10 12">ATCC 33218</strain>
    </source>
</reference>
<keyword evidence="4" id="KW-0812">Transmembrane</keyword>
<feature type="chain" id="PRO_5009750727" evidence="8">
    <location>
        <begin position="25"/>
        <end position="470"/>
    </location>
</feature>
<gene>
    <name evidence="9" type="ORF">LMI_1050</name>
    <name evidence="10" type="ORF">SAMN02982997_02680</name>
</gene>
<dbReference type="PANTHER" id="PTHR35093:SF3">
    <property type="entry name" value="LONG-CHAIN FATTY ACID TRANSPORT PROTEIN"/>
    <property type="match status" value="1"/>
</dbReference>
<comment type="similarity">
    <text evidence="2">Belongs to the OmpP1/FadL family.</text>
</comment>
<organism evidence="9 11">
    <name type="scientific">Legionella micdadei</name>
    <name type="common">Tatlockia micdadei</name>
    <dbReference type="NCBI Taxonomy" id="451"/>
    <lineage>
        <taxon>Bacteria</taxon>
        <taxon>Pseudomonadati</taxon>
        <taxon>Pseudomonadota</taxon>
        <taxon>Gammaproteobacteria</taxon>
        <taxon>Legionellales</taxon>
        <taxon>Legionellaceae</taxon>
        <taxon>Legionella</taxon>
    </lineage>
</organism>
<evidence type="ECO:0000256" key="8">
    <source>
        <dbReference type="SAM" id="SignalP"/>
    </source>
</evidence>
<dbReference type="KEGG" id="tmc:LMI_1050"/>
<dbReference type="GO" id="GO:0015483">
    <property type="term" value="F:long-chain fatty acid transporting porin activity"/>
    <property type="evidence" value="ECO:0007669"/>
    <property type="project" value="TreeGrafter"/>
</dbReference>
<dbReference type="GO" id="GO:0009279">
    <property type="term" value="C:cell outer membrane"/>
    <property type="evidence" value="ECO:0007669"/>
    <property type="project" value="UniProtKB-SubCell"/>
</dbReference>
<evidence type="ECO:0000256" key="3">
    <source>
        <dbReference type="ARBA" id="ARBA00022452"/>
    </source>
</evidence>
<dbReference type="Gene3D" id="2.40.160.60">
    <property type="entry name" value="Outer membrane protein transport protein (OMPP1/FadL/TodX)"/>
    <property type="match status" value="1"/>
</dbReference>
<evidence type="ECO:0000256" key="5">
    <source>
        <dbReference type="ARBA" id="ARBA00022729"/>
    </source>
</evidence>
<dbReference type="OrthoDB" id="19849at2"/>
<sequence length="470" mass="50872">MQRPIRTIASAAVLAVMANNAANAGSFSLYTESSPAAIGNYAAGIAAEAADASTGWYNPAGLSLLHKQEFVFGEVTVFPSAKLSGTSTFASQGMPSYIQTFNRLNGGKTGYVPSFHYALPFGQNFAFGLSVVAPFGLATQWDRSGPLRYAATTSNLVTTDVSPEIGGRLNEHLALGLGIDLQYARVRFHRVLGAPTLLQRFNLPMFLDSLSYNKGHTFSVGFHAGGMALFNQDHTRIGLNYQSQVRHRFNGFSRLQGRLASLGPTLSQNAILAADGEAIFWSDTLTSNKVIFPAVTTLSAYQDVNSRLALLGSAVYTGWNTLRTLELQRVAAYAPQVGQVLVNSATTEFYRNTWRFALGANYQLTDVLMLRVGGGWDQTPTRDAFRDIRVPDTSRWAASIGAHYQLQPTVGFDFGYTHLFSAGHYKVNRTDTVGSGSTYNVNAGIKARADLLGIQAVWVLDQPAPVVPTK</sequence>
<keyword evidence="6" id="KW-0472">Membrane</keyword>
<evidence type="ECO:0000313" key="9">
    <source>
        <dbReference type="EMBL" id="CEG60365.1"/>
    </source>
</evidence>
<dbReference type="Pfam" id="PF03349">
    <property type="entry name" value="Toluene_X"/>
    <property type="match status" value="1"/>
</dbReference>
<dbReference type="PATRIC" id="fig|451.8.peg.2873"/>
<accession>A0A098GEG1</accession>
<proteinExistence type="inferred from homology"/>
<dbReference type="AlphaFoldDB" id="A0A098GEG1"/>
<protein>
    <submittedName>
        <fullName evidence="10">Long-chain fatty acid transport protein</fullName>
    </submittedName>
</protein>
<keyword evidence="7" id="KW-0998">Cell outer membrane</keyword>
<reference evidence="9" key="2">
    <citation type="submission" date="2014-09" db="EMBL/GenBank/DDBJ databases">
        <authorList>
            <person name="GOMEZ-VALERO Laura"/>
        </authorList>
    </citation>
    <scope>NUCLEOTIDE SEQUENCE</scope>
    <source>
        <strain evidence="9">ATCC33218</strain>
    </source>
</reference>
<keyword evidence="12" id="KW-1185">Reference proteome</keyword>
<dbReference type="EMBL" id="FMVN01000015">
    <property type="protein sequence ID" value="SCY72736.1"/>
    <property type="molecule type" value="Genomic_DNA"/>
</dbReference>
<dbReference type="InterPro" id="IPR005017">
    <property type="entry name" value="OMPP1/FadL/TodX"/>
</dbReference>
<evidence type="ECO:0000313" key="12">
    <source>
        <dbReference type="Proteomes" id="UP000182998"/>
    </source>
</evidence>
<evidence type="ECO:0000313" key="11">
    <source>
        <dbReference type="Proteomes" id="UP000032414"/>
    </source>
</evidence>
<evidence type="ECO:0000256" key="1">
    <source>
        <dbReference type="ARBA" id="ARBA00004571"/>
    </source>
</evidence>
<evidence type="ECO:0000256" key="7">
    <source>
        <dbReference type="ARBA" id="ARBA00023237"/>
    </source>
</evidence>
<dbReference type="EMBL" id="LN614830">
    <property type="protein sequence ID" value="CEG60365.1"/>
    <property type="molecule type" value="Genomic_DNA"/>
</dbReference>
<evidence type="ECO:0000313" key="10">
    <source>
        <dbReference type="EMBL" id="SCY72736.1"/>
    </source>
</evidence>
<dbReference type="Proteomes" id="UP000032414">
    <property type="component" value="Chromosome I"/>
</dbReference>
<dbReference type="SUPFAM" id="SSF56935">
    <property type="entry name" value="Porins"/>
    <property type="match status" value="1"/>
</dbReference>
<evidence type="ECO:0000256" key="6">
    <source>
        <dbReference type="ARBA" id="ARBA00023136"/>
    </source>
</evidence>
<comment type="subcellular location">
    <subcellularLocation>
        <location evidence="1">Cell outer membrane</location>
        <topology evidence="1">Multi-pass membrane protein</topology>
    </subcellularLocation>
</comment>
<dbReference type="HOGENOM" id="CLU_035981_0_0_6"/>
<reference evidence="11" key="1">
    <citation type="submission" date="2014-09" db="EMBL/GenBank/DDBJ databases">
        <authorList>
            <person name="Gomez-Valero L."/>
        </authorList>
    </citation>
    <scope>NUCLEOTIDE SEQUENCE [LARGE SCALE GENOMIC DNA]</scope>
    <source>
        <strain evidence="11">ATCC33218</strain>
    </source>
</reference>
<dbReference type="PANTHER" id="PTHR35093">
    <property type="entry name" value="OUTER MEMBRANE PROTEIN NMB0088-RELATED"/>
    <property type="match status" value="1"/>
</dbReference>
<feature type="signal peptide" evidence="8">
    <location>
        <begin position="1"/>
        <end position="24"/>
    </location>
</feature>
<keyword evidence="5 8" id="KW-0732">Signal</keyword>